<organism evidence="1 2">
    <name type="scientific">Candidatus Portnoybacteria bacterium CG23_combo_of_CG06-09_8_20_14_all_37_13</name>
    <dbReference type="NCBI Taxonomy" id="1974819"/>
    <lineage>
        <taxon>Bacteria</taxon>
        <taxon>Candidatus Portnoyibacteriota</taxon>
    </lineage>
</organism>
<name>A0A2G9YCT4_9BACT</name>
<gene>
    <name evidence="1" type="ORF">COX44_02390</name>
</gene>
<reference evidence="1 2" key="1">
    <citation type="submission" date="2017-09" db="EMBL/GenBank/DDBJ databases">
        <title>Depth-based differentiation of microbial function through sediment-hosted aquifers and enrichment of novel symbionts in the deep terrestrial subsurface.</title>
        <authorList>
            <person name="Probst A.J."/>
            <person name="Ladd B."/>
            <person name="Jarett J.K."/>
            <person name="Geller-Mcgrath D.E."/>
            <person name="Sieber C.M."/>
            <person name="Emerson J.B."/>
            <person name="Anantharaman K."/>
            <person name="Thomas B.C."/>
            <person name="Malmstrom R."/>
            <person name="Stieglmeier M."/>
            <person name="Klingl A."/>
            <person name="Woyke T."/>
            <person name="Ryan C.M."/>
            <person name="Banfield J.F."/>
        </authorList>
    </citation>
    <scope>NUCLEOTIDE SEQUENCE [LARGE SCALE GENOMIC DNA]</scope>
    <source>
        <strain evidence="1">CG23_combo_of_CG06-09_8_20_14_all_37_13</strain>
    </source>
</reference>
<dbReference type="Proteomes" id="UP000231480">
    <property type="component" value="Unassembled WGS sequence"/>
</dbReference>
<evidence type="ECO:0000313" key="2">
    <source>
        <dbReference type="Proteomes" id="UP000231480"/>
    </source>
</evidence>
<dbReference type="EMBL" id="PCRH01000053">
    <property type="protein sequence ID" value="PIP16992.1"/>
    <property type="molecule type" value="Genomic_DNA"/>
</dbReference>
<proteinExistence type="predicted"/>
<comment type="caution">
    <text evidence="1">The sequence shown here is derived from an EMBL/GenBank/DDBJ whole genome shotgun (WGS) entry which is preliminary data.</text>
</comment>
<sequence length="110" mass="13226">MAKSIYIVDVKDYRKLRVVFTKKKWQEKSIAHPELSNKKFLENIKKALQRPDVVWEDQSDKEHKRCYYQKYSVNTYIKVVIWLGNPNQVVTAFEIDYIKESKYPGLKQLK</sequence>
<evidence type="ECO:0000313" key="1">
    <source>
        <dbReference type="EMBL" id="PIP16992.1"/>
    </source>
</evidence>
<accession>A0A2G9YCT4</accession>
<evidence type="ECO:0008006" key="3">
    <source>
        <dbReference type="Google" id="ProtNLM"/>
    </source>
</evidence>
<dbReference type="AlphaFoldDB" id="A0A2G9YCT4"/>
<protein>
    <recommendedName>
        <fullName evidence="3">Phage-Barnase-EndoU-ColicinE5/D-RelE like nuclease 3 domain-containing protein</fullName>
    </recommendedName>
</protein>